<gene>
    <name evidence="2" type="ORF">CCDG5_0492</name>
</gene>
<dbReference type="AlphaFoldDB" id="A0A078KR49"/>
<dbReference type="Proteomes" id="UP000032431">
    <property type="component" value="Chromosome I"/>
</dbReference>
<protein>
    <submittedName>
        <fullName evidence="2">Uncharacterized protein</fullName>
    </submittedName>
</protein>
<dbReference type="PATRIC" id="fig|29343.3.peg.516"/>
<sequence>MVKGVTRRVVEIKETGSDYFERAIFFINIDGSRGTNENTLSQEARRIIDNLSHEDTPCSEDKMQRIKKRAISVLKLLISAGVGVFATLIFTQVF</sequence>
<name>A0A078KR49_9FIRM</name>
<proteinExistence type="predicted"/>
<keyword evidence="3" id="KW-1185">Reference proteome</keyword>
<evidence type="ECO:0000313" key="3">
    <source>
        <dbReference type="Proteomes" id="UP000032431"/>
    </source>
</evidence>
<feature type="transmembrane region" description="Helical" evidence="1">
    <location>
        <begin position="73"/>
        <end position="93"/>
    </location>
</feature>
<keyword evidence="1" id="KW-0472">Membrane</keyword>
<evidence type="ECO:0000256" key="1">
    <source>
        <dbReference type="SAM" id="Phobius"/>
    </source>
</evidence>
<evidence type="ECO:0000313" key="2">
    <source>
        <dbReference type="EMBL" id="CDZ23630.1"/>
    </source>
</evidence>
<dbReference type="OrthoDB" id="1859963at2"/>
<reference evidence="3" key="1">
    <citation type="submission" date="2014-07" db="EMBL/GenBank/DDBJ databases">
        <authorList>
            <person name="Wibberg D."/>
        </authorList>
    </citation>
    <scope>NUCLEOTIDE SEQUENCE [LARGE SCALE GENOMIC DNA]</scope>
    <source>
        <strain evidence="3">DG5</strain>
    </source>
</reference>
<keyword evidence="1" id="KW-1133">Transmembrane helix</keyword>
<dbReference type="EMBL" id="LM995447">
    <property type="protein sequence ID" value="CDZ23630.1"/>
    <property type="molecule type" value="Genomic_DNA"/>
</dbReference>
<dbReference type="HOGENOM" id="CLU_2381087_0_0_9"/>
<accession>A0A078KR49</accession>
<organism evidence="2 3">
    <name type="scientific">[Clostridium] cellulosi</name>
    <dbReference type="NCBI Taxonomy" id="29343"/>
    <lineage>
        <taxon>Bacteria</taxon>
        <taxon>Bacillati</taxon>
        <taxon>Bacillota</taxon>
        <taxon>Clostridia</taxon>
        <taxon>Eubacteriales</taxon>
        <taxon>Oscillospiraceae</taxon>
        <taxon>Oscillospiraceae incertae sedis</taxon>
    </lineage>
</organism>
<dbReference type="KEGG" id="ccel:CCDG5_0492"/>
<keyword evidence="1" id="KW-0812">Transmembrane</keyword>